<name>X1F7U8_9ZZZZ</name>
<feature type="non-terminal residue" evidence="1">
    <location>
        <position position="72"/>
    </location>
</feature>
<proteinExistence type="predicted"/>
<organism evidence="1">
    <name type="scientific">marine sediment metagenome</name>
    <dbReference type="NCBI Taxonomy" id="412755"/>
    <lineage>
        <taxon>unclassified sequences</taxon>
        <taxon>metagenomes</taxon>
        <taxon>ecological metagenomes</taxon>
    </lineage>
</organism>
<evidence type="ECO:0000313" key="1">
    <source>
        <dbReference type="EMBL" id="GAH28645.1"/>
    </source>
</evidence>
<dbReference type="EMBL" id="BARU01003898">
    <property type="protein sequence ID" value="GAH28645.1"/>
    <property type="molecule type" value="Genomic_DNA"/>
</dbReference>
<comment type="caution">
    <text evidence="1">The sequence shown here is derived from an EMBL/GenBank/DDBJ whole genome shotgun (WGS) entry which is preliminary data.</text>
</comment>
<dbReference type="AlphaFoldDB" id="X1F7U8"/>
<accession>X1F7U8</accession>
<gene>
    <name evidence="1" type="ORF">S03H2_08135</name>
</gene>
<reference evidence="1" key="1">
    <citation type="journal article" date="2014" name="Front. Microbiol.">
        <title>High frequency of phylogenetically diverse reductive dehalogenase-homologous genes in deep subseafloor sedimentary metagenomes.</title>
        <authorList>
            <person name="Kawai M."/>
            <person name="Futagami T."/>
            <person name="Toyoda A."/>
            <person name="Takaki Y."/>
            <person name="Nishi S."/>
            <person name="Hori S."/>
            <person name="Arai W."/>
            <person name="Tsubouchi T."/>
            <person name="Morono Y."/>
            <person name="Uchiyama I."/>
            <person name="Ito T."/>
            <person name="Fujiyama A."/>
            <person name="Inagaki F."/>
            <person name="Takami H."/>
        </authorList>
    </citation>
    <scope>NUCLEOTIDE SEQUENCE</scope>
    <source>
        <strain evidence="1">Expedition CK06-06</strain>
    </source>
</reference>
<sequence length="72" mass="8041">MIEEREIVIRLTIFEAGALLAKLCDDDIFKGVTEQLISISKDIERNCGVTKELLPDGRLKLTNSNGDVIIRP</sequence>
<protein>
    <submittedName>
        <fullName evidence="1">Uncharacterized protein</fullName>
    </submittedName>
</protein>